<protein>
    <submittedName>
        <fullName evidence="2">Nitroreductase family protein</fullName>
    </submittedName>
</protein>
<proteinExistence type="predicted"/>
<organism evidence="2">
    <name type="scientific">mine drainage metagenome</name>
    <dbReference type="NCBI Taxonomy" id="410659"/>
    <lineage>
        <taxon>unclassified sequences</taxon>
        <taxon>metagenomes</taxon>
        <taxon>ecological metagenomes</taxon>
    </lineage>
</organism>
<dbReference type="GO" id="GO:0016491">
    <property type="term" value="F:oxidoreductase activity"/>
    <property type="evidence" value="ECO:0007669"/>
    <property type="project" value="InterPro"/>
</dbReference>
<evidence type="ECO:0000313" key="2">
    <source>
        <dbReference type="EMBL" id="OIR13781.1"/>
    </source>
</evidence>
<dbReference type="CDD" id="cd02142">
    <property type="entry name" value="McbC_SagB-like_oxidoreductase"/>
    <property type="match status" value="1"/>
</dbReference>
<feature type="domain" description="Nitroreductase" evidence="1">
    <location>
        <begin position="302"/>
        <end position="496"/>
    </location>
</feature>
<dbReference type="PANTHER" id="PTHR42741">
    <property type="entry name" value="NITROREDUCTASE FAMILY PROTEIN"/>
    <property type="match status" value="1"/>
</dbReference>
<dbReference type="InterPro" id="IPR029479">
    <property type="entry name" value="Nitroreductase"/>
</dbReference>
<reference evidence="2" key="1">
    <citation type="submission" date="2016-10" db="EMBL/GenBank/DDBJ databases">
        <title>Sequence of Gallionella enrichment culture.</title>
        <authorList>
            <person name="Poehlein A."/>
            <person name="Muehling M."/>
            <person name="Daniel R."/>
        </authorList>
    </citation>
    <scope>NUCLEOTIDE SEQUENCE</scope>
</reference>
<dbReference type="Pfam" id="PF00881">
    <property type="entry name" value="Nitroreductase"/>
    <property type="match status" value="1"/>
</dbReference>
<dbReference type="PANTHER" id="PTHR42741:SF3">
    <property type="entry name" value="NITROREDUCTASE FAMILY PROTEIN"/>
    <property type="match status" value="1"/>
</dbReference>
<dbReference type="AlphaFoldDB" id="A0A1J5TBV2"/>
<comment type="caution">
    <text evidence="2">The sequence shown here is derived from an EMBL/GenBank/DDBJ whole genome shotgun (WGS) entry which is preliminary data.</text>
</comment>
<gene>
    <name evidence="2" type="ORF">GALL_49160</name>
</gene>
<name>A0A1J5TBV2_9ZZZZ</name>
<dbReference type="SUPFAM" id="SSF55469">
    <property type="entry name" value="FMN-dependent nitroreductase-like"/>
    <property type="match status" value="1"/>
</dbReference>
<dbReference type="Gene3D" id="3.40.109.10">
    <property type="entry name" value="NADH Oxidase"/>
    <property type="match status" value="2"/>
</dbReference>
<sequence>MSDTRLATVRAYHVRSKHALDRYAAGPATLDWDAQPAAFRDWAGAQQVALPRDVAMSGISWAELTSKRPSLPLNTANLGSLLRLCVGLTAWKEYAGSRWSLRAHPSSGNLHPTETWLIAAGVTGLDDGLYHYHNLHHALERRAWNAPAQAHGAWLGFSSIHWREAWKYGERAFRYCQLDLGHVLAAVSYAAALHGWQASLVQADWIAVAHSLGLDREADFAGVEGEEAEVIVALQAADEVLPTDWQHWAGKPSLLDPHPLYQWPVIEEVAEATRGASPVVGAASAEVAVRGDGGDADAVGVILRRRSAQAFDGRSMMPSSVFRRLLAALLPGGAPVWKLWPHAARVHPLLLVHRVEGIEPGLYALPRTAVAKGALQSVLRDTFSWQPADPELPLFQLVAARAGNTARTLSCHQDIASHCAVAFMMVAEFARPVAADPAAYRHLHWEAGMLGHVVTLEAEAAGWRGTGIGCFFDDADHEVLGLSDDRYQVIYHYAVGLAVDDPRLLTLPAYEGEGKDGHG</sequence>
<dbReference type="EMBL" id="MLJW01000013">
    <property type="protein sequence ID" value="OIR13781.1"/>
    <property type="molecule type" value="Genomic_DNA"/>
</dbReference>
<dbReference type="InterPro" id="IPR000415">
    <property type="entry name" value="Nitroreductase-like"/>
</dbReference>
<evidence type="ECO:0000259" key="1">
    <source>
        <dbReference type="Pfam" id="PF00881"/>
    </source>
</evidence>
<accession>A0A1J5TBV2</accession>